<name>A0A7D5K7I8_9EURY</name>
<gene>
    <name evidence="1" type="ORF">HUG10_07565</name>
</gene>
<protein>
    <submittedName>
        <fullName evidence="1">Uncharacterized protein</fullName>
    </submittedName>
</protein>
<dbReference type="AlphaFoldDB" id="A0A7D5K7I8"/>
<dbReference type="EMBL" id="CP058529">
    <property type="protein sequence ID" value="QLG27414.1"/>
    <property type="molecule type" value="Genomic_DNA"/>
</dbReference>
<dbReference type="RefSeq" id="WP_179168989.1">
    <property type="nucleotide sequence ID" value="NZ_CP058529.1"/>
</dbReference>
<dbReference type="GeneID" id="56028680"/>
<dbReference type="PROSITE" id="PS51257">
    <property type="entry name" value="PROKAR_LIPOPROTEIN"/>
    <property type="match status" value="1"/>
</dbReference>
<evidence type="ECO:0000313" key="1">
    <source>
        <dbReference type="EMBL" id="QLG27414.1"/>
    </source>
</evidence>
<dbReference type="Proteomes" id="UP000509750">
    <property type="component" value="Chromosome"/>
</dbReference>
<dbReference type="KEGG" id="halg:HUG10_07565"/>
<organism evidence="1 2">
    <name type="scientific">Halorarum halophilum</name>
    <dbReference type="NCBI Taxonomy" id="2743090"/>
    <lineage>
        <taxon>Archaea</taxon>
        <taxon>Methanobacteriati</taxon>
        <taxon>Methanobacteriota</taxon>
        <taxon>Stenosarchaea group</taxon>
        <taxon>Halobacteria</taxon>
        <taxon>Halobacteriales</taxon>
        <taxon>Haloferacaceae</taxon>
        <taxon>Halorarum</taxon>
    </lineage>
</organism>
<sequence>MNRRRLLVAVGPSTLLLSGCLTSPDENRVPDEAYDSETMVEFGWQEESPLAGGLTSHSESRYHVAVIGSASDSNVNRAFLRENDGDHLLAFLDETPFETERILALQARHSSGARYLDAESIRIDVGEQLEASIAIGTTEGGAAAENRETLFVRFEVNDENPRRARVVDHEQGGDVTVSSV</sequence>
<accession>A0A7D5K7I8</accession>
<reference evidence="1 2" key="1">
    <citation type="submission" date="2020-07" db="EMBL/GenBank/DDBJ databases">
        <title>Gai3-2, isolated from salt lake.</title>
        <authorList>
            <person name="Cui H."/>
            <person name="Shi X."/>
        </authorList>
    </citation>
    <scope>NUCLEOTIDE SEQUENCE [LARGE SCALE GENOMIC DNA]</scope>
    <source>
        <strain evidence="1 2">Gai3-2</strain>
    </source>
</reference>
<keyword evidence="2" id="KW-1185">Reference proteome</keyword>
<evidence type="ECO:0000313" key="2">
    <source>
        <dbReference type="Proteomes" id="UP000509750"/>
    </source>
</evidence>
<proteinExistence type="predicted"/>